<name>A0A5P1X5A6_9LACO</name>
<feature type="domain" description="Thoeris anti-defense 2-like" evidence="1">
    <location>
        <begin position="1"/>
        <end position="73"/>
    </location>
</feature>
<organism evidence="2 3">
    <name type="scientific">Paucilactobacillus nenjiangensis</name>
    <dbReference type="NCBI Taxonomy" id="1296540"/>
    <lineage>
        <taxon>Bacteria</taxon>
        <taxon>Bacillati</taxon>
        <taxon>Bacillota</taxon>
        <taxon>Bacilli</taxon>
        <taxon>Lactobacillales</taxon>
        <taxon>Lactobacillaceae</taxon>
        <taxon>Paucilactobacillus</taxon>
    </lineage>
</organism>
<evidence type="ECO:0000313" key="3">
    <source>
        <dbReference type="Proteomes" id="UP000325295"/>
    </source>
</evidence>
<accession>A0A5P1X5A6</accession>
<protein>
    <submittedName>
        <fullName evidence="2">DUF2829 domain-containing protein</fullName>
    </submittedName>
</protein>
<dbReference type="AlphaFoldDB" id="A0A5P1X5A6"/>
<dbReference type="OrthoDB" id="9806476at2"/>
<reference evidence="2 3" key="1">
    <citation type="submission" date="2019-09" db="EMBL/GenBank/DDBJ databases">
        <title>Complete Genome Sequence of Lactobacillus nenjiangensis SH-Y15, isolated from sauerkraut.</title>
        <authorList>
            <person name="Yang H."/>
        </authorList>
    </citation>
    <scope>NUCLEOTIDE SEQUENCE [LARGE SCALE GENOMIC DNA]</scope>
    <source>
        <strain evidence="2 3">SH-Y15</strain>
    </source>
</reference>
<sequence length="74" mass="8496">MTFEEILPQIKAGQKVIRDSWTGSELYIYEVQQPLENGEAVDPYFLIKTKETPSLSMFQPTVCDILASDWKVVE</sequence>
<dbReference type="RefSeq" id="WP_137602424.1">
    <property type="nucleotide sequence ID" value="NZ_BJEB01000050.1"/>
</dbReference>
<dbReference type="Pfam" id="PF11195">
    <property type="entry name" value="Tad2-like"/>
    <property type="match status" value="1"/>
</dbReference>
<evidence type="ECO:0000259" key="1">
    <source>
        <dbReference type="Pfam" id="PF11195"/>
    </source>
</evidence>
<dbReference type="InterPro" id="IPR021361">
    <property type="entry name" value="Tad2-like_dom"/>
</dbReference>
<evidence type="ECO:0000313" key="2">
    <source>
        <dbReference type="EMBL" id="QER67681.1"/>
    </source>
</evidence>
<keyword evidence="3" id="KW-1185">Reference proteome</keyword>
<gene>
    <name evidence="2" type="ORF">F0161_07310</name>
</gene>
<proteinExistence type="predicted"/>
<dbReference type="EMBL" id="CP043939">
    <property type="protein sequence ID" value="QER67681.1"/>
    <property type="molecule type" value="Genomic_DNA"/>
</dbReference>
<dbReference type="KEGG" id="lnn:F0161_07310"/>
<dbReference type="Proteomes" id="UP000325295">
    <property type="component" value="Chromosome"/>
</dbReference>